<name>J9CSD8_9ZZZZ</name>
<gene>
    <name evidence="1" type="ORF">EVA_08792</name>
</gene>
<sequence length="570" mass="64036">MNTNVPAQQPIKNTQIDGDISVGRNVAMGGDASVQGDTLLKGNTTIEGWLIAANVVSTHKGFFDSVEELKFNYQHPQDGWWSFVGDTLYVVYKGEWRIATGTFIQGDFESMKASFISKLKPDGTRFLLQLFGGAEIGKAVDSITNGKGSILTPDGRIQSDTIEARKGINVGETIDSMIAGKGTFITSDGRIQTDRIEVRGSAQFMELVLNRLTAVESDFMFTESGHIEEVTQIATGTYLLQLRKRWEYDFPGFAEHDVVFGSINTLLADGSFRTSWFRVLHADTTKAQITVATYSDNEVPGGKNYPPISGMNISARGNAINEDRQNCWYISAREGTIMYLTGVTKPILDEYNYCAWLGLPKHLELFNGLPINYKQPYLFARGAIIQDLLRVDYQGNPIFEVIDLGLWNSNTQYIKGQDPNTKRYIQHQVWYGSCAWRCVAPQATVGRAPRWNNTEWVCVVGDANYSLSITSSRGNIFRMGQEYTQLGFILKHGDINISADAWQVKWERESGLQAEDELWNVEHARAGQTVDITPNDMPTNWAEVRKVVFRLTVWLKEGEQPVTRLFTFNR</sequence>
<dbReference type="EMBL" id="AMCI01002300">
    <property type="protein sequence ID" value="EJX03101.1"/>
    <property type="molecule type" value="Genomic_DNA"/>
</dbReference>
<organism evidence="1">
    <name type="scientific">gut metagenome</name>
    <dbReference type="NCBI Taxonomy" id="749906"/>
    <lineage>
        <taxon>unclassified sequences</taxon>
        <taxon>metagenomes</taxon>
        <taxon>organismal metagenomes</taxon>
    </lineage>
</organism>
<evidence type="ECO:0000313" key="1">
    <source>
        <dbReference type="EMBL" id="EJX03101.1"/>
    </source>
</evidence>
<comment type="caution">
    <text evidence="1">The sequence shown here is derived from an EMBL/GenBank/DDBJ whole genome shotgun (WGS) entry which is preliminary data.</text>
</comment>
<accession>J9CSD8</accession>
<dbReference type="AlphaFoldDB" id="J9CSD8"/>
<proteinExistence type="predicted"/>
<protein>
    <submittedName>
        <fullName evidence="1">Uncharacterized protein</fullName>
    </submittedName>
</protein>
<reference evidence="1" key="1">
    <citation type="journal article" date="2012" name="PLoS ONE">
        <title>Gene sets for utilization of primary and secondary nutrition supplies in the distal gut of endangered iberian lynx.</title>
        <authorList>
            <person name="Alcaide M."/>
            <person name="Messina E."/>
            <person name="Richter M."/>
            <person name="Bargiela R."/>
            <person name="Peplies J."/>
            <person name="Huws S.A."/>
            <person name="Newbold C.J."/>
            <person name="Golyshin P.N."/>
            <person name="Simon M.A."/>
            <person name="Lopez G."/>
            <person name="Yakimov M.M."/>
            <person name="Ferrer M."/>
        </authorList>
    </citation>
    <scope>NUCLEOTIDE SEQUENCE</scope>
</reference>